<keyword evidence="2 3" id="KW-0040">ANK repeat</keyword>
<dbReference type="PANTHER" id="PTHR24198:SF165">
    <property type="entry name" value="ANKYRIN REPEAT-CONTAINING PROTEIN-RELATED"/>
    <property type="match status" value="1"/>
</dbReference>
<evidence type="ECO:0000256" key="1">
    <source>
        <dbReference type="ARBA" id="ARBA00022737"/>
    </source>
</evidence>
<dbReference type="PROSITE" id="PS50088">
    <property type="entry name" value="ANK_REPEAT"/>
    <property type="match status" value="3"/>
</dbReference>
<dbReference type="PANTHER" id="PTHR24198">
    <property type="entry name" value="ANKYRIN REPEAT AND PROTEIN KINASE DOMAIN-CONTAINING PROTEIN"/>
    <property type="match status" value="1"/>
</dbReference>
<feature type="repeat" description="ANK" evidence="3">
    <location>
        <begin position="165"/>
        <end position="197"/>
    </location>
</feature>
<gene>
    <name evidence="4" type="ORF">BJX66DRAFT_320180</name>
</gene>
<name>A0ABR4FHE6_9EURO</name>
<dbReference type="InterPro" id="IPR002110">
    <property type="entry name" value="Ankyrin_rpt"/>
</dbReference>
<dbReference type="Proteomes" id="UP001610563">
    <property type="component" value="Unassembled WGS sequence"/>
</dbReference>
<evidence type="ECO:0000256" key="2">
    <source>
        <dbReference type="ARBA" id="ARBA00023043"/>
    </source>
</evidence>
<dbReference type="PROSITE" id="PS50297">
    <property type="entry name" value="ANK_REP_REGION"/>
    <property type="match status" value="2"/>
</dbReference>
<protein>
    <submittedName>
        <fullName evidence="4">Ankyrin repeat-containing domain protein</fullName>
    </submittedName>
</protein>
<sequence length="270" mass="30174">MHYSDKLRYRDEILAICHQNSREDLEAFIQRKRETDPDYSPPLPELLLGATDCRADKIAAYCLENGQVADRSVMTSVVVNDSFAVYRLLVEHKAVKINQVVPWYGDILGTMAYDNKLDWVKFCLEHGADPNGNLVEEYLSALACAVYTGNFKLVDLLLQHGAQLKGSNAIVQAAIYDNLEMVKYLLSKGADIDEVGIKGPPGDERYDDNGSPLHHAATEGYTKMALFLIDAGANIYLKDSMGRTAEDLALKNNHTEILNALYRKMDAVRE</sequence>
<accession>A0ABR4FHE6</accession>
<dbReference type="Gene3D" id="1.25.40.20">
    <property type="entry name" value="Ankyrin repeat-containing domain"/>
    <property type="match status" value="2"/>
</dbReference>
<organism evidence="4 5">
    <name type="scientific">Aspergillus keveii</name>
    <dbReference type="NCBI Taxonomy" id="714993"/>
    <lineage>
        <taxon>Eukaryota</taxon>
        <taxon>Fungi</taxon>
        <taxon>Dikarya</taxon>
        <taxon>Ascomycota</taxon>
        <taxon>Pezizomycotina</taxon>
        <taxon>Eurotiomycetes</taxon>
        <taxon>Eurotiomycetidae</taxon>
        <taxon>Eurotiales</taxon>
        <taxon>Aspergillaceae</taxon>
        <taxon>Aspergillus</taxon>
        <taxon>Aspergillus subgen. Nidulantes</taxon>
    </lineage>
</organism>
<reference evidence="4 5" key="1">
    <citation type="submission" date="2024-07" db="EMBL/GenBank/DDBJ databases">
        <title>Section-level genome sequencing and comparative genomics of Aspergillus sections Usti and Cavernicolus.</title>
        <authorList>
            <consortium name="Lawrence Berkeley National Laboratory"/>
            <person name="Nybo J.L."/>
            <person name="Vesth T.C."/>
            <person name="Theobald S."/>
            <person name="Frisvad J.C."/>
            <person name="Larsen T.O."/>
            <person name="Kjaerboelling I."/>
            <person name="Rothschild-Mancinelli K."/>
            <person name="Lyhne E.K."/>
            <person name="Kogle M.E."/>
            <person name="Barry K."/>
            <person name="Clum A."/>
            <person name="Na H."/>
            <person name="Ledsgaard L."/>
            <person name="Lin J."/>
            <person name="Lipzen A."/>
            <person name="Kuo A."/>
            <person name="Riley R."/>
            <person name="Mondo S."/>
            <person name="Labutti K."/>
            <person name="Haridas S."/>
            <person name="Pangalinan J."/>
            <person name="Salamov A.A."/>
            <person name="Simmons B.A."/>
            <person name="Magnuson J.K."/>
            <person name="Chen J."/>
            <person name="Drula E."/>
            <person name="Henrissat B."/>
            <person name="Wiebenga A."/>
            <person name="Lubbers R.J."/>
            <person name="Gomes A.C."/>
            <person name="Makela M.R."/>
            <person name="Stajich J."/>
            <person name="Grigoriev I.V."/>
            <person name="Mortensen U.H."/>
            <person name="De Vries R.P."/>
            <person name="Baker S.E."/>
            <person name="Andersen M.R."/>
        </authorList>
    </citation>
    <scope>NUCLEOTIDE SEQUENCE [LARGE SCALE GENOMIC DNA]</scope>
    <source>
        <strain evidence="4 5">CBS 209.92</strain>
    </source>
</reference>
<dbReference type="SUPFAM" id="SSF48403">
    <property type="entry name" value="Ankyrin repeat"/>
    <property type="match status" value="1"/>
</dbReference>
<keyword evidence="5" id="KW-1185">Reference proteome</keyword>
<dbReference type="EMBL" id="JBFTWV010000357">
    <property type="protein sequence ID" value="KAL2782661.1"/>
    <property type="molecule type" value="Genomic_DNA"/>
</dbReference>
<comment type="caution">
    <text evidence="4">The sequence shown here is derived from an EMBL/GenBank/DDBJ whole genome shotgun (WGS) entry which is preliminary data.</text>
</comment>
<evidence type="ECO:0000313" key="4">
    <source>
        <dbReference type="EMBL" id="KAL2782661.1"/>
    </source>
</evidence>
<keyword evidence="1" id="KW-0677">Repeat</keyword>
<feature type="repeat" description="ANK" evidence="3">
    <location>
        <begin position="208"/>
        <end position="240"/>
    </location>
</feature>
<dbReference type="SMART" id="SM00248">
    <property type="entry name" value="ANK"/>
    <property type="match status" value="5"/>
</dbReference>
<evidence type="ECO:0000313" key="5">
    <source>
        <dbReference type="Proteomes" id="UP001610563"/>
    </source>
</evidence>
<dbReference type="Pfam" id="PF12796">
    <property type="entry name" value="Ank_2"/>
    <property type="match status" value="2"/>
</dbReference>
<proteinExistence type="predicted"/>
<dbReference type="InterPro" id="IPR036770">
    <property type="entry name" value="Ankyrin_rpt-contain_sf"/>
</dbReference>
<feature type="repeat" description="ANK" evidence="3">
    <location>
        <begin position="137"/>
        <end position="169"/>
    </location>
</feature>
<evidence type="ECO:0000256" key="3">
    <source>
        <dbReference type="PROSITE-ProRule" id="PRU00023"/>
    </source>
</evidence>